<comment type="catalytic activity">
    <reaction evidence="1">
        <text>[protein]-peptidylproline (omega=180) = [protein]-peptidylproline (omega=0)</text>
        <dbReference type="Rhea" id="RHEA:16237"/>
        <dbReference type="Rhea" id="RHEA-COMP:10747"/>
        <dbReference type="Rhea" id="RHEA-COMP:10748"/>
        <dbReference type="ChEBI" id="CHEBI:83833"/>
        <dbReference type="ChEBI" id="CHEBI:83834"/>
        <dbReference type="EC" id="5.2.1.8"/>
    </reaction>
</comment>
<keyword evidence="9" id="KW-1185">Reference proteome</keyword>
<name>A0ABT1YCG8_9BACL</name>
<dbReference type="Pfam" id="PF13624">
    <property type="entry name" value="SurA_N_3"/>
    <property type="match status" value="1"/>
</dbReference>
<dbReference type="Pfam" id="PF13616">
    <property type="entry name" value="Rotamase_3"/>
    <property type="match status" value="1"/>
</dbReference>
<dbReference type="SUPFAM" id="SSF54534">
    <property type="entry name" value="FKBP-like"/>
    <property type="match status" value="1"/>
</dbReference>
<dbReference type="EMBL" id="JANQBD010000004">
    <property type="protein sequence ID" value="MCR8630894.1"/>
    <property type="molecule type" value="Genomic_DNA"/>
</dbReference>
<dbReference type="InterPro" id="IPR000297">
    <property type="entry name" value="PPIase_PpiC"/>
</dbReference>
<comment type="caution">
    <text evidence="8">The sequence shown here is derived from an EMBL/GenBank/DDBJ whole genome shotgun (WGS) entry which is preliminary data.</text>
</comment>
<dbReference type="InterPro" id="IPR050245">
    <property type="entry name" value="PrsA_foldase"/>
</dbReference>
<dbReference type="RefSeq" id="WP_258212504.1">
    <property type="nucleotide sequence ID" value="NZ_JANQBD010000004.1"/>
</dbReference>
<dbReference type="PROSITE" id="PS50198">
    <property type="entry name" value="PPIC_PPIASE_2"/>
    <property type="match status" value="1"/>
</dbReference>
<evidence type="ECO:0000256" key="1">
    <source>
        <dbReference type="ARBA" id="ARBA00000971"/>
    </source>
</evidence>
<evidence type="ECO:0000256" key="4">
    <source>
        <dbReference type="ARBA" id="ARBA00023110"/>
    </source>
</evidence>
<evidence type="ECO:0000313" key="8">
    <source>
        <dbReference type="EMBL" id="MCR8630894.1"/>
    </source>
</evidence>
<gene>
    <name evidence="8" type="ORF">NV381_06725</name>
</gene>
<evidence type="ECO:0000256" key="5">
    <source>
        <dbReference type="ARBA" id="ARBA00023235"/>
    </source>
</evidence>
<dbReference type="InterPro" id="IPR027304">
    <property type="entry name" value="Trigger_fact/SurA_dom_sf"/>
</dbReference>
<protein>
    <recommendedName>
        <fullName evidence="2">peptidylprolyl isomerase</fullName>
        <ecNumber evidence="2">5.2.1.8</ecNumber>
    </recommendedName>
</protein>
<dbReference type="GO" id="GO:0003755">
    <property type="term" value="F:peptidyl-prolyl cis-trans isomerase activity"/>
    <property type="evidence" value="ECO:0007669"/>
    <property type="project" value="UniProtKB-EC"/>
</dbReference>
<dbReference type="EC" id="5.2.1.8" evidence="2"/>
<dbReference type="PANTHER" id="PTHR47245:SF1">
    <property type="entry name" value="FOLDASE PROTEIN PRSA"/>
    <property type="match status" value="1"/>
</dbReference>
<dbReference type="Gene3D" id="1.10.4030.10">
    <property type="entry name" value="Porin chaperone SurA, peptide-binding domain"/>
    <property type="match status" value="1"/>
</dbReference>
<keyword evidence="4 6" id="KW-0697">Rotamase</keyword>
<evidence type="ECO:0000256" key="3">
    <source>
        <dbReference type="ARBA" id="ARBA00022729"/>
    </source>
</evidence>
<dbReference type="SUPFAM" id="SSF109998">
    <property type="entry name" value="Triger factor/SurA peptide-binding domain-like"/>
    <property type="match status" value="1"/>
</dbReference>
<keyword evidence="3" id="KW-0732">Signal</keyword>
<organism evidence="8 9">
    <name type="scientific">Paenibacillus radicis</name>
    <name type="common">ex Xue et al. 2023</name>
    <dbReference type="NCBI Taxonomy" id="2972489"/>
    <lineage>
        <taxon>Bacteria</taxon>
        <taxon>Bacillati</taxon>
        <taxon>Bacillota</taxon>
        <taxon>Bacilli</taxon>
        <taxon>Bacillales</taxon>
        <taxon>Paenibacillaceae</taxon>
        <taxon>Paenibacillus</taxon>
    </lineage>
</organism>
<evidence type="ECO:0000256" key="6">
    <source>
        <dbReference type="PROSITE-ProRule" id="PRU00278"/>
    </source>
</evidence>
<keyword evidence="5 6" id="KW-0413">Isomerase</keyword>
<proteinExistence type="predicted"/>
<evidence type="ECO:0000256" key="2">
    <source>
        <dbReference type="ARBA" id="ARBA00013194"/>
    </source>
</evidence>
<evidence type="ECO:0000259" key="7">
    <source>
        <dbReference type="PROSITE" id="PS50198"/>
    </source>
</evidence>
<sequence length="301" mass="32941">MNYKLSNRKWMVATLLLFVALVVYITVYPPKSTAAETLAVVNGVKIDKEQLYKTVLASSGAQTVNSMIEKELIRQEAVKAGVQVQPADLDKELATLKLNFPSEAEFNQALAANGLTLDSLKEEMMPQVMMQKILEPQVTVSDDEIKQYYDANLETLKIAEQVKASHILVATKEEADAILADLKNGADFAKIAQEKSQDEGSKENGGDLGFFGRGTMEAPFETAAFSLKVGSLSDVVSTDSGFHIIKVTDHKDASTPTLEDKKTEIHDKLVSQKVSEMSSTWLNQKKSEATIENYLSKGAAS</sequence>
<feature type="domain" description="PpiC" evidence="7">
    <location>
        <begin position="159"/>
        <end position="249"/>
    </location>
</feature>
<dbReference type="PANTHER" id="PTHR47245">
    <property type="entry name" value="PEPTIDYLPROLYL ISOMERASE"/>
    <property type="match status" value="1"/>
</dbReference>
<evidence type="ECO:0000313" key="9">
    <source>
        <dbReference type="Proteomes" id="UP001300012"/>
    </source>
</evidence>
<dbReference type="InterPro" id="IPR046357">
    <property type="entry name" value="PPIase_dom_sf"/>
</dbReference>
<dbReference type="Gene3D" id="3.10.50.40">
    <property type="match status" value="1"/>
</dbReference>
<accession>A0ABT1YCG8</accession>
<dbReference type="Proteomes" id="UP001300012">
    <property type="component" value="Unassembled WGS sequence"/>
</dbReference>
<reference evidence="8 9" key="1">
    <citation type="submission" date="2022-08" db="EMBL/GenBank/DDBJ databases">
        <title>Paenibacillus endoradicis sp. nov., Paenibacillus radicibacter sp. nov and Paenibacillus pararadicis sp. nov., three cold-adapted plant growth-promoting bacteria isolated from root of Larix gmelinii in Great Khingan.</title>
        <authorList>
            <person name="Xue H."/>
        </authorList>
    </citation>
    <scope>NUCLEOTIDE SEQUENCE [LARGE SCALE GENOMIC DNA]</scope>
    <source>
        <strain evidence="8 9">N5-1-1-5</strain>
    </source>
</reference>